<evidence type="ECO:0000313" key="3">
    <source>
        <dbReference type="EMBL" id="BAS76541.1"/>
    </source>
</evidence>
<reference evidence="3 4" key="3">
    <citation type="journal article" date="2013" name="Rice">
        <title>Improvement of the Oryza sativa Nipponbare reference genome using next generation sequence and optical map data.</title>
        <authorList>
            <person name="Kawahara Y."/>
            <person name="de la Bastide M."/>
            <person name="Hamilton J.P."/>
            <person name="Kanamori H."/>
            <person name="McCombie W.R."/>
            <person name="Ouyang S."/>
            <person name="Schwartz D.C."/>
            <person name="Tanaka T."/>
            <person name="Wu J."/>
            <person name="Zhou S."/>
            <person name="Childs K.L."/>
            <person name="Davidson R.M."/>
            <person name="Lin H."/>
            <person name="Quesada-Ocampo L."/>
            <person name="Vaillancourt B."/>
            <person name="Sakai H."/>
            <person name="Lee S.S."/>
            <person name="Kim J."/>
            <person name="Numa H."/>
            <person name="Itoh T."/>
            <person name="Buell C.R."/>
            <person name="Matsumoto T."/>
        </authorList>
    </citation>
    <scope>NUCLEOTIDE SEQUENCE [LARGE SCALE GENOMIC DNA]</scope>
    <source>
        <strain evidence="4">cv. Nipponbare</strain>
    </source>
</reference>
<dbReference type="AlphaFoldDB" id="A0A0P0VDN9"/>
<reference evidence="3 4" key="2">
    <citation type="journal article" date="2013" name="Plant Cell Physiol.">
        <title>Rice Annotation Project Database (RAP-DB): an integrative and interactive database for rice genomics.</title>
        <authorList>
            <person name="Sakai H."/>
            <person name="Lee S.S."/>
            <person name="Tanaka T."/>
            <person name="Numa H."/>
            <person name="Kim J."/>
            <person name="Kawahara Y."/>
            <person name="Wakimoto H."/>
            <person name="Yang C.C."/>
            <person name="Iwamoto M."/>
            <person name="Abe T."/>
            <person name="Yamada Y."/>
            <person name="Muto A."/>
            <person name="Inokuchi H."/>
            <person name="Ikemura T."/>
            <person name="Matsumoto T."/>
            <person name="Sasaki T."/>
            <person name="Itoh T."/>
        </authorList>
    </citation>
    <scope>NUCLEOTIDE SEQUENCE [LARGE SCALE GENOMIC DNA]</scope>
    <source>
        <strain evidence="4">cv. Nipponbare</strain>
    </source>
</reference>
<dbReference type="Proteomes" id="UP000059680">
    <property type="component" value="Chromosome 2"/>
</dbReference>
<accession>A0A0P0VDN9</accession>
<keyword evidence="2" id="KW-0732">Signal</keyword>
<dbReference type="Gramene" id="Os02t0103850-00">
    <property type="protein sequence ID" value="Os02t0103850-00"/>
    <property type="gene ID" value="Os02g0103850"/>
</dbReference>
<feature type="region of interest" description="Disordered" evidence="1">
    <location>
        <begin position="337"/>
        <end position="367"/>
    </location>
</feature>
<dbReference type="FunCoup" id="A0A0P0VDN9">
    <property type="interactions" value="35"/>
</dbReference>
<feature type="non-terminal residue" evidence="3">
    <location>
        <position position="367"/>
    </location>
</feature>
<protein>
    <submittedName>
        <fullName evidence="3">Os02g0103850 protein</fullName>
    </submittedName>
</protein>
<gene>
    <name evidence="3" type="ordered locus">Os02g0103850</name>
    <name evidence="3" type="ORF">OSNPB_020103850</name>
</gene>
<proteinExistence type="predicted"/>
<feature type="signal peptide" evidence="2">
    <location>
        <begin position="1"/>
        <end position="26"/>
    </location>
</feature>
<name>A0A0P0VDN9_ORYSJ</name>
<feature type="non-terminal residue" evidence="3">
    <location>
        <position position="1"/>
    </location>
</feature>
<dbReference type="OMA" id="PLHAQRY"/>
<dbReference type="eggNOG" id="ENOG502R75I">
    <property type="taxonomic scope" value="Eukaryota"/>
</dbReference>
<feature type="compositionally biased region" description="Basic residues" evidence="1">
    <location>
        <begin position="358"/>
        <end position="367"/>
    </location>
</feature>
<dbReference type="PaxDb" id="39947-A0A0P0VDN9"/>
<keyword evidence="4" id="KW-1185">Reference proteome</keyword>
<dbReference type="EMBL" id="AP014958">
    <property type="protein sequence ID" value="BAS76541.1"/>
    <property type="molecule type" value="Genomic_DNA"/>
</dbReference>
<organism evidence="3 4">
    <name type="scientific">Oryza sativa subsp. japonica</name>
    <name type="common">Rice</name>
    <dbReference type="NCBI Taxonomy" id="39947"/>
    <lineage>
        <taxon>Eukaryota</taxon>
        <taxon>Viridiplantae</taxon>
        <taxon>Streptophyta</taxon>
        <taxon>Embryophyta</taxon>
        <taxon>Tracheophyta</taxon>
        <taxon>Spermatophyta</taxon>
        <taxon>Magnoliopsida</taxon>
        <taxon>Liliopsida</taxon>
        <taxon>Poales</taxon>
        <taxon>Poaceae</taxon>
        <taxon>BOP clade</taxon>
        <taxon>Oryzoideae</taxon>
        <taxon>Oryzeae</taxon>
        <taxon>Oryzinae</taxon>
        <taxon>Oryza</taxon>
        <taxon>Oryza sativa</taxon>
    </lineage>
</organism>
<reference evidence="4" key="1">
    <citation type="journal article" date="2005" name="Nature">
        <title>The map-based sequence of the rice genome.</title>
        <authorList>
            <consortium name="International rice genome sequencing project (IRGSP)"/>
            <person name="Matsumoto T."/>
            <person name="Wu J."/>
            <person name="Kanamori H."/>
            <person name="Katayose Y."/>
            <person name="Fujisawa M."/>
            <person name="Namiki N."/>
            <person name="Mizuno H."/>
            <person name="Yamamoto K."/>
            <person name="Antonio B.A."/>
            <person name="Baba T."/>
            <person name="Sakata K."/>
            <person name="Nagamura Y."/>
            <person name="Aoki H."/>
            <person name="Arikawa K."/>
            <person name="Arita K."/>
            <person name="Bito T."/>
            <person name="Chiden Y."/>
            <person name="Fujitsuka N."/>
            <person name="Fukunaka R."/>
            <person name="Hamada M."/>
            <person name="Harada C."/>
            <person name="Hayashi A."/>
            <person name="Hijishita S."/>
            <person name="Honda M."/>
            <person name="Hosokawa S."/>
            <person name="Ichikawa Y."/>
            <person name="Idonuma A."/>
            <person name="Iijima M."/>
            <person name="Ikeda M."/>
            <person name="Ikeno M."/>
            <person name="Ito K."/>
            <person name="Ito S."/>
            <person name="Ito T."/>
            <person name="Ito Y."/>
            <person name="Ito Y."/>
            <person name="Iwabuchi A."/>
            <person name="Kamiya K."/>
            <person name="Karasawa W."/>
            <person name="Kurita K."/>
            <person name="Katagiri S."/>
            <person name="Kikuta A."/>
            <person name="Kobayashi H."/>
            <person name="Kobayashi N."/>
            <person name="Machita K."/>
            <person name="Maehara T."/>
            <person name="Masukawa M."/>
            <person name="Mizubayashi T."/>
            <person name="Mukai Y."/>
            <person name="Nagasaki H."/>
            <person name="Nagata Y."/>
            <person name="Naito S."/>
            <person name="Nakashima M."/>
            <person name="Nakama Y."/>
            <person name="Nakamichi Y."/>
            <person name="Nakamura M."/>
            <person name="Meguro A."/>
            <person name="Negishi M."/>
            <person name="Ohta I."/>
            <person name="Ohta T."/>
            <person name="Okamoto M."/>
            <person name="Ono N."/>
            <person name="Saji S."/>
            <person name="Sakaguchi M."/>
            <person name="Sakai K."/>
            <person name="Shibata M."/>
            <person name="Shimokawa T."/>
            <person name="Song J."/>
            <person name="Takazaki Y."/>
            <person name="Terasawa K."/>
            <person name="Tsugane M."/>
            <person name="Tsuji K."/>
            <person name="Ueda S."/>
            <person name="Waki K."/>
            <person name="Yamagata H."/>
            <person name="Yamamoto M."/>
            <person name="Yamamoto S."/>
            <person name="Yamane H."/>
            <person name="Yoshiki S."/>
            <person name="Yoshihara R."/>
            <person name="Yukawa K."/>
            <person name="Zhong H."/>
            <person name="Yano M."/>
            <person name="Yuan Q."/>
            <person name="Ouyang S."/>
            <person name="Liu J."/>
            <person name="Jones K.M."/>
            <person name="Gansberger K."/>
            <person name="Moffat K."/>
            <person name="Hill J."/>
            <person name="Bera J."/>
            <person name="Fadrosh D."/>
            <person name="Jin S."/>
            <person name="Johri S."/>
            <person name="Kim M."/>
            <person name="Overton L."/>
            <person name="Reardon M."/>
            <person name="Tsitrin T."/>
            <person name="Vuong H."/>
            <person name="Weaver B."/>
            <person name="Ciecko A."/>
            <person name="Tallon L."/>
            <person name="Jackson J."/>
            <person name="Pai G."/>
            <person name="Aken S.V."/>
            <person name="Utterback T."/>
            <person name="Reidmuller S."/>
            <person name="Feldblyum T."/>
            <person name="Hsiao J."/>
            <person name="Zismann V."/>
            <person name="Iobst S."/>
            <person name="de Vazeille A.R."/>
            <person name="Buell C.R."/>
            <person name="Ying K."/>
            <person name="Li Y."/>
            <person name="Lu T."/>
            <person name="Huang Y."/>
            <person name="Zhao Q."/>
            <person name="Feng Q."/>
            <person name="Zhang L."/>
            <person name="Zhu J."/>
            <person name="Weng Q."/>
            <person name="Mu J."/>
            <person name="Lu Y."/>
            <person name="Fan D."/>
            <person name="Liu Y."/>
            <person name="Guan J."/>
            <person name="Zhang Y."/>
            <person name="Yu S."/>
            <person name="Liu X."/>
            <person name="Zhang Y."/>
            <person name="Hong G."/>
            <person name="Han B."/>
            <person name="Choisne N."/>
            <person name="Demange N."/>
            <person name="Orjeda G."/>
            <person name="Samain S."/>
            <person name="Cattolico L."/>
            <person name="Pelletier E."/>
            <person name="Couloux A."/>
            <person name="Segurens B."/>
            <person name="Wincker P."/>
            <person name="D'Hont A."/>
            <person name="Scarpelli C."/>
            <person name="Weissenbach J."/>
            <person name="Salanoubat M."/>
            <person name="Quetier F."/>
            <person name="Yu Y."/>
            <person name="Kim H.R."/>
            <person name="Rambo T."/>
            <person name="Currie J."/>
            <person name="Collura K."/>
            <person name="Luo M."/>
            <person name="Yang T."/>
            <person name="Ammiraju J.S.S."/>
            <person name="Engler F."/>
            <person name="Soderlund C."/>
            <person name="Wing R.A."/>
            <person name="Palmer L.E."/>
            <person name="de la Bastide M."/>
            <person name="Spiegel L."/>
            <person name="Nascimento L."/>
            <person name="Zutavern T."/>
            <person name="O'Shaughnessy A."/>
            <person name="Dike S."/>
            <person name="Dedhia N."/>
            <person name="Preston R."/>
            <person name="Balija V."/>
            <person name="McCombie W.R."/>
            <person name="Chow T."/>
            <person name="Chen H."/>
            <person name="Chung M."/>
            <person name="Chen C."/>
            <person name="Shaw J."/>
            <person name="Wu H."/>
            <person name="Hsiao K."/>
            <person name="Chao Y."/>
            <person name="Chu M."/>
            <person name="Cheng C."/>
            <person name="Hour A."/>
            <person name="Lee P."/>
            <person name="Lin S."/>
            <person name="Lin Y."/>
            <person name="Liou J."/>
            <person name="Liu S."/>
            <person name="Hsing Y."/>
            <person name="Raghuvanshi S."/>
            <person name="Mohanty A."/>
            <person name="Bharti A.K."/>
            <person name="Gaur A."/>
            <person name="Gupta V."/>
            <person name="Kumar D."/>
            <person name="Ravi V."/>
            <person name="Vij S."/>
            <person name="Kapur A."/>
            <person name="Khurana P."/>
            <person name="Khurana P."/>
            <person name="Khurana J.P."/>
            <person name="Tyagi A.K."/>
            <person name="Gaikwad K."/>
            <person name="Singh A."/>
            <person name="Dalal V."/>
            <person name="Srivastava S."/>
            <person name="Dixit A."/>
            <person name="Pal A.K."/>
            <person name="Ghazi I.A."/>
            <person name="Yadav M."/>
            <person name="Pandit A."/>
            <person name="Bhargava A."/>
            <person name="Sureshbabu K."/>
            <person name="Batra K."/>
            <person name="Sharma T.R."/>
            <person name="Mohapatra T."/>
            <person name="Singh N.K."/>
            <person name="Messing J."/>
            <person name="Nelson A.B."/>
            <person name="Fuks G."/>
            <person name="Kavchok S."/>
            <person name="Keizer G."/>
            <person name="Linton E."/>
            <person name="Llaca V."/>
            <person name="Song R."/>
            <person name="Tanyolac B."/>
            <person name="Young S."/>
            <person name="Ho-Il K."/>
            <person name="Hahn J.H."/>
            <person name="Sangsakoo G."/>
            <person name="Vanavichit A."/>
            <person name="de Mattos Luiz.A.T."/>
            <person name="Zimmer P.D."/>
            <person name="Malone G."/>
            <person name="Dellagostin O."/>
            <person name="de Oliveira A.C."/>
            <person name="Bevan M."/>
            <person name="Bancroft I."/>
            <person name="Minx P."/>
            <person name="Cordum H."/>
            <person name="Wilson R."/>
            <person name="Cheng Z."/>
            <person name="Jin W."/>
            <person name="Jiang J."/>
            <person name="Leong S.A."/>
            <person name="Iwama H."/>
            <person name="Gojobori T."/>
            <person name="Itoh T."/>
            <person name="Niimura Y."/>
            <person name="Fujii Y."/>
            <person name="Habara T."/>
            <person name="Sakai H."/>
            <person name="Sato Y."/>
            <person name="Wilson G."/>
            <person name="Kumar K."/>
            <person name="McCouch S."/>
            <person name="Juretic N."/>
            <person name="Hoen D."/>
            <person name="Wright S."/>
            <person name="Bruskiewich R."/>
            <person name="Bureau T."/>
            <person name="Miyao A."/>
            <person name="Hirochika H."/>
            <person name="Nishikawa T."/>
            <person name="Kadowaki K."/>
            <person name="Sugiura M."/>
            <person name="Burr B."/>
            <person name="Sasaki T."/>
        </authorList>
    </citation>
    <scope>NUCLEOTIDE SEQUENCE [LARGE SCALE GENOMIC DNA]</scope>
    <source>
        <strain evidence="4">cv. Nipponbare</strain>
    </source>
</reference>
<feature type="chain" id="PRO_5006056271" evidence="2">
    <location>
        <begin position="27"/>
        <end position="367"/>
    </location>
</feature>
<dbReference type="InParanoid" id="A0A0P0VDN9"/>
<evidence type="ECO:0000313" key="4">
    <source>
        <dbReference type="Proteomes" id="UP000059680"/>
    </source>
</evidence>
<evidence type="ECO:0000256" key="1">
    <source>
        <dbReference type="SAM" id="MobiDB-lite"/>
    </source>
</evidence>
<evidence type="ECO:0000256" key="2">
    <source>
        <dbReference type="SAM" id="SignalP"/>
    </source>
</evidence>
<sequence length="367" mass="40053">SVDFHIPLLRLLQLLLVVKPYSTVFCSEVDHDVVDAFLHALEAAHVDVGVVLLEQLPQLVLVLRHPRLDVHLLPRRVRLLPAHREVQPEPLRRDLLHPLELLPVQQRAAGGHPEEEPRQAVELVVVVLLEEHLPQEGPEGRDAGAGAQHDDGGVGVLGHQHLLPHWPRDLHVRTRLQLTEEVGADSFDDLSLIVGVHQPLHAQRYRLGVGEVPDGAAGDGVEAELVGLAVLVDAVGDDADGLPLAVGDLAVGAEHHVPRLTGGVVAGDPRVQEAPPRVRLLGPVLVRHHAIHLLLRHLLHLSSHLRSRRCGRLRRRRLRPHAITAASLGPATRRVEYGAGRRPRSSPGYGGASFATGQRRHCVHGGH</sequence>